<evidence type="ECO:0000259" key="7">
    <source>
        <dbReference type="PROSITE" id="PS50262"/>
    </source>
</evidence>
<dbReference type="PROSITE" id="PS50262">
    <property type="entry name" value="G_PROTEIN_RECEP_F1_2"/>
    <property type="match status" value="1"/>
</dbReference>
<evidence type="ECO:0000256" key="4">
    <source>
        <dbReference type="ARBA" id="ARBA00023136"/>
    </source>
</evidence>
<feature type="transmembrane region" description="Helical" evidence="5">
    <location>
        <begin position="160"/>
        <end position="182"/>
    </location>
</feature>
<dbReference type="Pfam" id="PF00002">
    <property type="entry name" value="7tm_2"/>
    <property type="match status" value="1"/>
</dbReference>
<feature type="domain" description="G-protein coupled receptors family 1 profile" evidence="7">
    <location>
        <begin position="58"/>
        <end position="299"/>
    </location>
</feature>
<feature type="transmembrane region" description="Helical" evidence="5">
    <location>
        <begin position="130"/>
        <end position="148"/>
    </location>
</feature>
<feature type="domain" description="G-protein coupled receptors family 2 profile 2" evidence="6">
    <location>
        <begin position="43"/>
        <end position="306"/>
    </location>
</feature>
<feature type="non-terminal residue" evidence="8">
    <location>
        <position position="1"/>
    </location>
</feature>
<evidence type="ECO:0000256" key="5">
    <source>
        <dbReference type="SAM" id="Phobius"/>
    </source>
</evidence>
<dbReference type="OrthoDB" id="10600338at2759"/>
<name>A0A3M7R2S5_BRAPC</name>
<dbReference type="InterPro" id="IPR000832">
    <property type="entry name" value="GPCR_2_secretin-like"/>
</dbReference>
<keyword evidence="4 5" id="KW-0472">Membrane</keyword>
<feature type="transmembrane region" description="Helical" evidence="5">
    <location>
        <begin position="202"/>
        <end position="230"/>
    </location>
</feature>
<reference evidence="8 9" key="1">
    <citation type="journal article" date="2018" name="Sci. Rep.">
        <title>Genomic signatures of local adaptation to the degree of environmental predictability in rotifers.</title>
        <authorList>
            <person name="Franch-Gras L."/>
            <person name="Hahn C."/>
            <person name="Garcia-Roger E.M."/>
            <person name="Carmona M.J."/>
            <person name="Serra M."/>
            <person name="Gomez A."/>
        </authorList>
    </citation>
    <scope>NUCLEOTIDE SEQUENCE [LARGE SCALE GENOMIC DNA]</scope>
    <source>
        <strain evidence="8">HYR1</strain>
    </source>
</reference>
<feature type="transmembrane region" description="Helical" evidence="5">
    <location>
        <begin position="87"/>
        <end position="110"/>
    </location>
</feature>
<feature type="transmembrane region" description="Helical" evidence="5">
    <location>
        <begin position="250"/>
        <end position="271"/>
    </location>
</feature>
<dbReference type="EMBL" id="REGN01004435">
    <property type="protein sequence ID" value="RNA17535.1"/>
    <property type="molecule type" value="Genomic_DNA"/>
</dbReference>
<evidence type="ECO:0000256" key="2">
    <source>
        <dbReference type="ARBA" id="ARBA00022692"/>
    </source>
</evidence>
<dbReference type="PANTHER" id="PTHR12011">
    <property type="entry name" value="ADHESION G-PROTEIN COUPLED RECEPTOR"/>
    <property type="match status" value="1"/>
</dbReference>
<dbReference type="AlphaFoldDB" id="A0A3M7R2S5"/>
<dbReference type="PANTHER" id="PTHR12011:SF347">
    <property type="entry name" value="FI21270P1-RELATED"/>
    <property type="match status" value="1"/>
</dbReference>
<feature type="transmembrane region" description="Helical" evidence="5">
    <location>
        <begin position="283"/>
        <end position="304"/>
    </location>
</feature>
<keyword evidence="9" id="KW-1185">Reference proteome</keyword>
<dbReference type="InterPro" id="IPR017981">
    <property type="entry name" value="GPCR_2-like_7TM"/>
</dbReference>
<accession>A0A3M7R2S5</accession>
<dbReference type="GO" id="GO:0005886">
    <property type="term" value="C:plasma membrane"/>
    <property type="evidence" value="ECO:0007669"/>
    <property type="project" value="TreeGrafter"/>
</dbReference>
<keyword evidence="2 5" id="KW-0812">Transmembrane</keyword>
<evidence type="ECO:0000256" key="1">
    <source>
        <dbReference type="ARBA" id="ARBA00004141"/>
    </source>
</evidence>
<keyword evidence="3 5" id="KW-1133">Transmembrane helix</keyword>
<evidence type="ECO:0000313" key="8">
    <source>
        <dbReference type="EMBL" id="RNA17535.1"/>
    </source>
</evidence>
<organism evidence="8 9">
    <name type="scientific">Brachionus plicatilis</name>
    <name type="common">Marine rotifer</name>
    <name type="synonym">Brachionus muelleri</name>
    <dbReference type="NCBI Taxonomy" id="10195"/>
    <lineage>
        <taxon>Eukaryota</taxon>
        <taxon>Metazoa</taxon>
        <taxon>Spiralia</taxon>
        <taxon>Gnathifera</taxon>
        <taxon>Rotifera</taxon>
        <taxon>Eurotatoria</taxon>
        <taxon>Monogononta</taxon>
        <taxon>Pseudotrocha</taxon>
        <taxon>Ploima</taxon>
        <taxon>Brachionidae</taxon>
        <taxon>Brachionus</taxon>
    </lineage>
</organism>
<dbReference type="PROSITE" id="PS50261">
    <property type="entry name" value="G_PROTEIN_RECEP_F2_4"/>
    <property type="match status" value="1"/>
</dbReference>
<dbReference type="Gene3D" id="1.20.1070.10">
    <property type="entry name" value="Rhodopsin 7-helix transmembrane proteins"/>
    <property type="match status" value="1"/>
</dbReference>
<keyword evidence="8" id="KW-0675">Receptor</keyword>
<comment type="subcellular location">
    <subcellularLocation>
        <location evidence="1">Membrane</location>
        <topology evidence="1">Multi-pass membrane protein</topology>
    </subcellularLocation>
</comment>
<dbReference type="Proteomes" id="UP000276133">
    <property type="component" value="Unassembled WGS sequence"/>
</dbReference>
<dbReference type="GO" id="GO:0004930">
    <property type="term" value="F:G protein-coupled receptor activity"/>
    <property type="evidence" value="ECO:0007669"/>
    <property type="project" value="InterPro"/>
</dbReference>
<evidence type="ECO:0000256" key="3">
    <source>
        <dbReference type="ARBA" id="ARBA00022989"/>
    </source>
</evidence>
<dbReference type="STRING" id="10195.A0A3M7R2S5"/>
<gene>
    <name evidence="8" type="ORF">BpHYR1_054632</name>
</gene>
<evidence type="ECO:0000259" key="6">
    <source>
        <dbReference type="PROSITE" id="PS50261"/>
    </source>
</evidence>
<proteinExistence type="predicted"/>
<evidence type="ECO:0000313" key="9">
    <source>
        <dbReference type="Proteomes" id="UP000276133"/>
    </source>
</evidence>
<sequence>QGNQAKIGVRYILNKKLEYLDHLLKLKIYADFKSAPEGVTKDMVTVYAIFSSISIGFVLIVIFRIIVKAKNLKYEDLAVKKPAYYTLLSTLFSSISYILASILMIIIVYVKYSSYNHSCAVLGFFEHFSLLVYFFSLLVIICMHYFSVTFKLNGFYSFKWLLSASIVIPFLLSFVLMIISIASPSTNVYVVRNSICWFNRGFLIGFLIVPICLIVLVNIIIIGIIIRVKVINYNDDILKKSTNGLSSTKLDVLTFLTCLLFSGLTWIFLPIGLASDQAFTKAVIYFFSIINSLQGLFLFIHFFVTYQVILGKSRVHFFSKIASFIFDDSEDSDDKSYSKNDLNYSCVHILACNYLQIKL</sequence>
<protein>
    <submittedName>
        <fullName evidence="8">G-coupled receptor-like protein</fullName>
    </submittedName>
</protein>
<feature type="transmembrane region" description="Helical" evidence="5">
    <location>
        <begin position="44"/>
        <end position="67"/>
    </location>
</feature>
<dbReference type="InterPro" id="IPR017452">
    <property type="entry name" value="GPCR_Rhodpsn_7TM"/>
</dbReference>
<comment type="caution">
    <text evidence="8">The sequence shown here is derived from an EMBL/GenBank/DDBJ whole genome shotgun (WGS) entry which is preliminary data.</text>
</comment>
<dbReference type="GO" id="GO:0007166">
    <property type="term" value="P:cell surface receptor signaling pathway"/>
    <property type="evidence" value="ECO:0007669"/>
    <property type="project" value="InterPro"/>
</dbReference>